<dbReference type="EMBL" id="MK072215">
    <property type="protein sequence ID" value="AYV80216.1"/>
    <property type="molecule type" value="Genomic_DNA"/>
</dbReference>
<gene>
    <name evidence="2" type="ORF">Gaeavirus17_2</name>
</gene>
<protein>
    <submittedName>
        <fullName evidence="2">Uncharacterized protein</fullName>
    </submittedName>
</protein>
<feature type="region of interest" description="Disordered" evidence="1">
    <location>
        <begin position="1"/>
        <end position="81"/>
    </location>
</feature>
<feature type="compositionally biased region" description="Basic residues" evidence="1">
    <location>
        <begin position="7"/>
        <end position="21"/>
    </location>
</feature>
<accession>A0A3G4ZZ36</accession>
<organism evidence="2">
    <name type="scientific">Gaeavirus sp</name>
    <dbReference type="NCBI Taxonomy" id="2487767"/>
    <lineage>
        <taxon>Viruses</taxon>
        <taxon>Varidnaviria</taxon>
        <taxon>Bamfordvirae</taxon>
        <taxon>Nucleocytoviricota</taxon>
        <taxon>Megaviricetes</taxon>
        <taxon>Imitervirales</taxon>
        <taxon>Mimiviridae</taxon>
        <taxon>Klosneuvirinae</taxon>
    </lineage>
</organism>
<name>A0A3G4ZZ36_9VIRU</name>
<proteinExistence type="predicted"/>
<evidence type="ECO:0000313" key="2">
    <source>
        <dbReference type="EMBL" id="AYV80216.1"/>
    </source>
</evidence>
<reference evidence="2" key="1">
    <citation type="submission" date="2018-10" db="EMBL/GenBank/DDBJ databases">
        <title>Hidden diversity of soil giant viruses.</title>
        <authorList>
            <person name="Schulz F."/>
            <person name="Alteio L."/>
            <person name="Goudeau D."/>
            <person name="Ryan E.M."/>
            <person name="Malmstrom R.R."/>
            <person name="Blanchard J."/>
            <person name="Woyke T."/>
        </authorList>
    </citation>
    <scope>NUCLEOTIDE SEQUENCE</scope>
    <source>
        <strain evidence="2">GAV1</strain>
    </source>
</reference>
<feature type="compositionally biased region" description="Basic residues" evidence="1">
    <location>
        <begin position="58"/>
        <end position="77"/>
    </location>
</feature>
<sequence length="189" mass="21020">MTTLSRRSTRCSSRRSIKHSIRGGAGSRGRPVGSKNSTTKNSTTKNSTTKKPASKKESKSKKTSKPKAAPKPKRVPKLKPYCGIANPIPKGFRIGSMKECLDAKKVSYYGVKKIDSRLIDSINKKLETRIDLQVKVSGLVGKLSNLKRKIESSKDTAERKTMITEFETTRKSVLELNERIQKLKAAEIK</sequence>
<evidence type="ECO:0000256" key="1">
    <source>
        <dbReference type="SAM" id="MobiDB-lite"/>
    </source>
</evidence>
<feature type="compositionally biased region" description="Low complexity" evidence="1">
    <location>
        <begin position="34"/>
        <end position="51"/>
    </location>
</feature>